<accession>A0A5N6XNY9</accession>
<feature type="region of interest" description="Disordered" evidence="1">
    <location>
        <begin position="1"/>
        <end position="26"/>
    </location>
</feature>
<reference evidence="2" key="1">
    <citation type="submission" date="2019-04" db="EMBL/GenBank/DDBJ databases">
        <title>Friends and foes A comparative genomics study of 23 Aspergillus species from section Flavi.</title>
        <authorList>
            <consortium name="DOE Joint Genome Institute"/>
            <person name="Kjaerbolling I."/>
            <person name="Vesth T."/>
            <person name="Frisvad J.C."/>
            <person name="Nybo J.L."/>
            <person name="Theobald S."/>
            <person name="Kildgaard S."/>
            <person name="Isbrandt T."/>
            <person name="Kuo A."/>
            <person name="Sato A."/>
            <person name="Lyhne E.K."/>
            <person name="Kogle M.E."/>
            <person name="Wiebenga A."/>
            <person name="Kun R.S."/>
            <person name="Lubbers R.J."/>
            <person name="Makela M.R."/>
            <person name="Barry K."/>
            <person name="Chovatia M."/>
            <person name="Clum A."/>
            <person name="Daum C."/>
            <person name="Haridas S."/>
            <person name="He G."/>
            <person name="LaButti K."/>
            <person name="Lipzen A."/>
            <person name="Mondo S."/>
            <person name="Riley R."/>
            <person name="Salamov A."/>
            <person name="Simmons B.A."/>
            <person name="Magnuson J.K."/>
            <person name="Henrissat B."/>
            <person name="Mortensen U.H."/>
            <person name="Larsen T.O."/>
            <person name="Devries R.P."/>
            <person name="Grigoriev I.V."/>
            <person name="Machida M."/>
            <person name="Baker S.E."/>
            <person name="Andersen M.R."/>
        </authorList>
    </citation>
    <scope>NUCLEOTIDE SEQUENCE</scope>
    <source>
        <strain evidence="2">CBS 117612</strain>
    </source>
</reference>
<evidence type="ECO:0000256" key="1">
    <source>
        <dbReference type="SAM" id="MobiDB-lite"/>
    </source>
</evidence>
<dbReference type="EMBL" id="ML737529">
    <property type="protein sequence ID" value="KAE8334096.1"/>
    <property type="molecule type" value="Genomic_DNA"/>
</dbReference>
<protein>
    <submittedName>
        <fullName evidence="2">Uncharacterized protein</fullName>
    </submittedName>
</protein>
<sequence length="120" mass="12583">MIRSERLATSVPTHPRRAKSRACTLPDPKRDRRAFRSAQISVKNSAADVGLAKAATEEVGVATAVFLVGTAVELEEVTLEATAVEIELGVAVVVRPTLVTVAVMLSVGVAECAVEEAEAV</sequence>
<dbReference type="AlphaFoldDB" id="A0A5N6XNY9"/>
<name>A0A5N6XNY9_9EURO</name>
<evidence type="ECO:0000313" key="2">
    <source>
        <dbReference type="EMBL" id="KAE8334096.1"/>
    </source>
</evidence>
<gene>
    <name evidence="2" type="ORF">BDV24DRAFT_170631</name>
</gene>
<organism evidence="2">
    <name type="scientific">Aspergillus arachidicola</name>
    <dbReference type="NCBI Taxonomy" id="656916"/>
    <lineage>
        <taxon>Eukaryota</taxon>
        <taxon>Fungi</taxon>
        <taxon>Dikarya</taxon>
        <taxon>Ascomycota</taxon>
        <taxon>Pezizomycotina</taxon>
        <taxon>Eurotiomycetes</taxon>
        <taxon>Eurotiomycetidae</taxon>
        <taxon>Eurotiales</taxon>
        <taxon>Aspergillaceae</taxon>
        <taxon>Aspergillus</taxon>
        <taxon>Aspergillus subgen. Circumdati</taxon>
    </lineage>
</organism>
<proteinExistence type="predicted"/>
<dbReference type="Proteomes" id="UP000325558">
    <property type="component" value="Unassembled WGS sequence"/>
</dbReference>